<evidence type="ECO:0000313" key="3">
    <source>
        <dbReference type="Proteomes" id="UP001151234"/>
    </source>
</evidence>
<reference evidence="2" key="1">
    <citation type="submission" date="2022-11" db="EMBL/GenBank/DDBJ databases">
        <title>Draft genome sequence of Hoeflea poritis E7-10 and Hoeflea prorocentri PM5-8, separated from scleractinian coral Porites lutea and marine dinoflagellate.</title>
        <authorList>
            <person name="Zhang G."/>
            <person name="Wei Q."/>
            <person name="Cai L."/>
        </authorList>
    </citation>
    <scope>NUCLEOTIDE SEQUENCE</scope>
    <source>
        <strain evidence="2">PM5-8</strain>
    </source>
</reference>
<feature type="domain" description="DUF4440" evidence="1">
    <location>
        <begin position="7"/>
        <end position="117"/>
    </location>
</feature>
<gene>
    <name evidence="2" type="ORF">OQ273_20480</name>
</gene>
<comment type="caution">
    <text evidence="2">The sequence shown here is derived from an EMBL/GenBank/DDBJ whole genome shotgun (WGS) entry which is preliminary data.</text>
</comment>
<evidence type="ECO:0000259" key="1">
    <source>
        <dbReference type="Pfam" id="PF14534"/>
    </source>
</evidence>
<protein>
    <submittedName>
        <fullName evidence="2">Nuclear transport factor 2 family protein</fullName>
    </submittedName>
</protein>
<name>A0A9X3UKW7_9HYPH</name>
<dbReference type="Gene3D" id="3.10.450.50">
    <property type="match status" value="1"/>
</dbReference>
<accession>A0A9X3UKW7</accession>
<dbReference type="RefSeq" id="WP_267992777.1">
    <property type="nucleotide sequence ID" value="NZ_JAPJZI010000001.1"/>
</dbReference>
<dbReference type="SUPFAM" id="SSF54427">
    <property type="entry name" value="NTF2-like"/>
    <property type="match status" value="1"/>
</dbReference>
<proteinExistence type="predicted"/>
<sequence length="128" mass="14420">MSDVEDIKHALNEWLEGLDSGDIERMIRTVDPDVVTCNEHQPTGYGIAAIREKYAPRIEASTFKSGFDLEHIQVFEGFAMIIGHFTVEVTDKTTGHEGGGQGRLLLVYRKHDDGWKMLIDIDNNDDKS</sequence>
<organism evidence="2 3">
    <name type="scientific">Hoeflea prorocentri</name>
    <dbReference type="NCBI Taxonomy" id="1922333"/>
    <lineage>
        <taxon>Bacteria</taxon>
        <taxon>Pseudomonadati</taxon>
        <taxon>Pseudomonadota</taxon>
        <taxon>Alphaproteobacteria</taxon>
        <taxon>Hyphomicrobiales</taxon>
        <taxon>Rhizobiaceae</taxon>
        <taxon>Hoeflea</taxon>
    </lineage>
</organism>
<keyword evidence="3" id="KW-1185">Reference proteome</keyword>
<dbReference type="InterPro" id="IPR032710">
    <property type="entry name" value="NTF2-like_dom_sf"/>
</dbReference>
<dbReference type="AlphaFoldDB" id="A0A9X3UKW7"/>
<evidence type="ECO:0000313" key="2">
    <source>
        <dbReference type="EMBL" id="MDA5400962.1"/>
    </source>
</evidence>
<dbReference type="InterPro" id="IPR027843">
    <property type="entry name" value="DUF4440"/>
</dbReference>
<dbReference type="EMBL" id="JAPJZI010000001">
    <property type="protein sequence ID" value="MDA5400962.1"/>
    <property type="molecule type" value="Genomic_DNA"/>
</dbReference>
<dbReference type="Proteomes" id="UP001151234">
    <property type="component" value="Unassembled WGS sequence"/>
</dbReference>
<dbReference type="Pfam" id="PF14534">
    <property type="entry name" value="DUF4440"/>
    <property type="match status" value="1"/>
</dbReference>